<dbReference type="GO" id="GO:0009279">
    <property type="term" value="C:cell outer membrane"/>
    <property type="evidence" value="ECO:0007669"/>
    <property type="project" value="UniProtKB-SubCell"/>
</dbReference>
<dbReference type="SUPFAM" id="SSF56935">
    <property type="entry name" value="Porins"/>
    <property type="match status" value="1"/>
</dbReference>
<gene>
    <name evidence="13" type="ORF">SAMN04487962_10849</name>
</gene>
<dbReference type="AlphaFoldDB" id="A0A1I0DUW1"/>
<evidence type="ECO:0000313" key="14">
    <source>
        <dbReference type="Proteomes" id="UP000198762"/>
    </source>
</evidence>
<dbReference type="GO" id="GO:0046930">
    <property type="term" value="C:pore complex"/>
    <property type="evidence" value="ECO:0007669"/>
    <property type="project" value="UniProtKB-KW"/>
</dbReference>
<feature type="chain" id="PRO_5011611717" evidence="11">
    <location>
        <begin position="23"/>
        <end position="342"/>
    </location>
</feature>
<evidence type="ECO:0000256" key="2">
    <source>
        <dbReference type="ARBA" id="ARBA00011233"/>
    </source>
</evidence>
<evidence type="ECO:0000256" key="11">
    <source>
        <dbReference type="SAM" id="SignalP"/>
    </source>
</evidence>
<name>A0A1I0DUW1_9GAMM</name>
<evidence type="ECO:0000313" key="13">
    <source>
        <dbReference type="EMBL" id="SET36407.1"/>
    </source>
</evidence>
<keyword evidence="10" id="KW-0998">Cell outer membrane</keyword>
<proteinExistence type="predicted"/>
<dbReference type="CDD" id="cd00342">
    <property type="entry name" value="gram_neg_porins"/>
    <property type="match status" value="1"/>
</dbReference>
<evidence type="ECO:0000259" key="12">
    <source>
        <dbReference type="Pfam" id="PF13609"/>
    </source>
</evidence>
<sequence length="342" mass="36709">MKKQLLAAAIGTLVAAPSIALADKGPTVYGKVNVSYENYDNGTDDQWELNSNASRIGVKGALDLDIPNVQAIYQAEFEIDVDNGDSGDGETFDQRNIYGGFTHASLGTLIAGKFDTPFKKAQLDVDQFDNLGGDISSILGGEERVSNIIQYSTPKLADVITLNLAMIPGEGDDKAGETRDNAADAFSSSVVFDNGTIFGAVAYDSEVTTNIYDADFAGIGEDLYLVDAVRVSGGARIQNFELGAIYQKSETSDDVAGMSYEDSSYILSGAFSLNRLKLKAQYGLTSMDQTDDDLTLMALGADYKVGDKSKIFGYYANAEADENTSSLEDTYFGVGFEHKFSM</sequence>
<evidence type="ECO:0000256" key="5">
    <source>
        <dbReference type="ARBA" id="ARBA00022692"/>
    </source>
</evidence>
<dbReference type="GO" id="GO:0015288">
    <property type="term" value="F:porin activity"/>
    <property type="evidence" value="ECO:0007669"/>
    <property type="project" value="UniProtKB-KW"/>
</dbReference>
<comment type="subcellular location">
    <subcellularLocation>
        <location evidence="1">Cell outer membrane</location>
        <topology evidence="1">Multi-pass membrane protein</topology>
    </subcellularLocation>
</comment>
<dbReference type="PANTHER" id="PTHR34501:SF9">
    <property type="entry name" value="MAJOR OUTER MEMBRANE PROTEIN P.IA"/>
    <property type="match status" value="1"/>
</dbReference>
<dbReference type="GO" id="GO:0006811">
    <property type="term" value="P:monoatomic ion transport"/>
    <property type="evidence" value="ECO:0007669"/>
    <property type="project" value="UniProtKB-KW"/>
</dbReference>
<dbReference type="InterPro" id="IPR033900">
    <property type="entry name" value="Gram_neg_porin_domain"/>
</dbReference>
<evidence type="ECO:0000256" key="6">
    <source>
        <dbReference type="ARBA" id="ARBA00022729"/>
    </source>
</evidence>
<dbReference type="InterPro" id="IPR023614">
    <property type="entry name" value="Porin_dom_sf"/>
</dbReference>
<dbReference type="OrthoDB" id="8173690at2"/>
<dbReference type="STRING" id="430453.SAMN04487962_10849"/>
<comment type="subunit">
    <text evidence="2">Homotrimer.</text>
</comment>
<keyword evidence="7" id="KW-0406">Ion transport</keyword>
<keyword evidence="9" id="KW-0472">Membrane</keyword>
<evidence type="ECO:0000256" key="9">
    <source>
        <dbReference type="ARBA" id="ARBA00023136"/>
    </source>
</evidence>
<evidence type="ECO:0000256" key="7">
    <source>
        <dbReference type="ARBA" id="ARBA00023065"/>
    </source>
</evidence>
<keyword evidence="14" id="KW-1185">Reference proteome</keyword>
<keyword evidence="6 11" id="KW-0732">Signal</keyword>
<keyword evidence="8" id="KW-0626">Porin</keyword>
<dbReference type="PANTHER" id="PTHR34501">
    <property type="entry name" value="PROTEIN YDDL-RELATED"/>
    <property type="match status" value="1"/>
</dbReference>
<dbReference type="RefSeq" id="WP_091851155.1">
    <property type="nucleotide sequence ID" value="NZ_FOHZ01000008.1"/>
</dbReference>
<evidence type="ECO:0000256" key="8">
    <source>
        <dbReference type="ARBA" id="ARBA00023114"/>
    </source>
</evidence>
<dbReference type="InterPro" id="IPR050298">
    <property type="entry name" value="Gram-neg_bact_OMP"/>
</dbReference>
<keyword evidence="3" id="KW-0813">Transport</keyword>
<evidence type="ECO:0000256" key="3">
    <source>
        <dbReference type="ARBA" id="ARBA00022448"/>
    </source>
</evidence>
<organism evidence="13 14">
    <name type="scientific">Marinobacter segnicrescens</name>
    <dbReference type="NCBI Taxonomy" id="430453"/>
    <lineage>
        <taxon>Bacteria</taxon>
        <taxon>Pseudomonadati</taxon>
        <taxon>Pseudomonadota</taxon>
        <taxon>Gammaproteobacteria</taxon>
        <taxon>Pseudomonadales</taxon>
        <taxon>Marinobacteraceae</taxon>
        <taxon>Marinobacter</taxon>
    </lineage>
</organism>
<feature type="domain" description="Porin" evidence="12">
    <location>
        <begin position="13"/>
        <end position="322"/>
    </location>
</feature>
<keyword evidence="5" id="KW-0812">Transmembrane</keyword>
<dbReference type="EMBL" id="FOHZ01000008">
    <property type="protein sequence ID" value="SET36407.1"/>
    <property type="molecule type" value="Genomic_DNA"/>
</dbReference>
<protein>
    <submittedName>
        <fullName evidence="13">Outer membrane protein (Porin)</fullName>
    </submittedName>
</protein>
<evidence type="ECO:0000256" key="1">
    <source>
        <dbReference type="ARBA" id="ARBA00004571"/>
    </source>
</evidence>
<evidence type="ECO:0000256" key="10">
    <source>
        <dbReference type="ARBA" id="ARBA00023237"/>
    </source>
</evidence>
<reference evidence="14" key="1">
    <citation type="submission" date="2016-10" db="EMBL/GenBank/DDBJ databases">
        <authorList>
            <person name="Varghese N."/>
            <person name="Submissions S."/>
        </authorList>
    </citation>
    <scope>NUCLEOTIDE SEQUENCE [LARGE SCALE GENOMIC DNA]</scope>
    <source>
        <strain evidence="14">CGMCC 1.6489</strain>
    </source>
</reference>
<evidence type="ECO:0000256" key="4">
    <source>
        <dbReference type="ARBA" id="ARBA00022452"/>
    </source>
</evidence>
<dbReference type="Gene3D" id="2.40.160.10">
    <property type="entry name" value="Porin"/>
    <property type="match status" value="1"/>
</dbReference>
<keyword evidence="4" id="KW-1134">Transmembrane beta strand</keyword>
<feature type="signal peptide" evidence="11">
    <location>
        <begin position="1"/>
        <end position="22"/>
    </location>
</feature>
<dbReference type="Pfam" id="PF13609">
    <property type="entry name" value="Porin_4"/>
    <property type="match status" value="1"/>
</dbReference>
<accession>A0A1I0DUW1</accession>
<dbReference type="Proteomes" id="UP000198762">
    <property type="component" value="Unassembled WGS sequence"/>
</dbReference>